<dbReference type="Gene3D" id="3.40.50.620">
    <property type="entry name" value="HUPs"/>
    <property type="match status" value="1"/>
</dbReference>
<dbReference type="AlphaFoldDB" id="A0A3B3V0Q2"/>
<reference evidence="1" key="2">
    <citation type="submission" date="2025-09" db="UniProtKB">
        <authorList>
            <consortium name="Ensembl"/>
        </authorList>
    </citation>
    <scope>IDENTIFICATION</scope>
</reference>
<reference evidence="1" key="1">
    <citation type="submission" date="2025-08" db="UniProtKB">
        <authorList>
            <consortium name="Ensembl"/>
        </authorList>
    </citation>
    <scope>IDENTIFICATION</scope>
</reference>
<accession>A0A3B3V0Q2</accession>
<dbReference type="InterPro" id="IPR014729">
    <property type="entry name" value="Rossmann-like_a/b/a_fold"/>
</dbReference>
<dbReference type="InterPro" id="IPR030662">
    <property type="entry name" value="DPH6/MJ0570"/>
</dbReference>
<evidence type="ECO:0000313" key="2">
    <source>
        <dbReference type="Proteomes" id="UP000261500"/>
    </source>
</evidence>
<protein>
    <submittedName>
        <fullName evidence="1">Diphthamine biosynthesis 6</fullName>
    </submittedName>
</protein>
<dbReference type="GO" id="GO:0017183">
    <property type="term" value="P:protein histidyl modification to diphthamide"/>
    <property type="evidence" value="ECO:0007669"/>
    <property type="project" value="TreeGrafter"/>
</dbReference>
<organism evidence="1 2">
    <name type="scientific">Poecilia latipinna</name>
    <name type="common">sailfin molly</name>
    <dbReference type="NCBI Taxonomy" id="48699"/>
    <lineage>
        <taxon>Eukaryota</taxon>
        <taxon>Metazoa</taxon>
        <taxon>Chordata</taxon>
        <taxon>Craniata</taxon>
        <taxon>Vertebrata</taxon>
        <taxon>Euteleostomi</taxon>
        <taxon>Actinopterygii</taxon>
        <taxon>Neopterygii</taxon>
        <taxon>Teleostei</taxon>
        <taxon>Neoteleostei</taxon>
        <taxon>Acanthomorphata</taxon>
        <taxon>Ovalentaria</taxon>
        <taxon>Atherinomorphae</taxon>
        <taxon>Cyprinodontiformes</taxon>
        <taxon>Poeciliidae</taxon>
        <taxon>Poeciliinae</taxon>
        <taxon>Poecilia</taxon>
    </lineage>
</organism>
<dbReference type="STRING" id="48699.ENSPLAP00000018643"/>
<proteinExistence type="predicted"/>
<dbReference type="GO" id="GO:0017178">
    <property type="term" value="F:diphthine-ammonia ligase activity"/>
    <property type="evidence" value="ECO:0007669"/>
    <property type="project" value="TreeGrafter"/>
</dbReference>
<dbReference type="PANTHER" id="PTHR12196:SF2">
    <property type="entry name" value="DIPHTHINE--AMMONIA LIGASE"/>
    <property type="match status" value="1"/>
</dbReference>
<dbReference type="PANTHER" id="PTHR12196">
    <property type="entry name" value="DOMAIN OF UNKNOWN FUNCTION 71 DUF71 -CONTAINING PROTEIN"/>
    <property type="match status" value="1"/>
</dbReference>
<dbReference type="SUPFAM" id="SSF52402">
    <property type="entry name" value="Adenine nucleotide alpha hydrolases-like"/>
    <property type="match status" value="1"/>
</dbReference>
<sequence>MRIYKIVRYTIKAKENLYIDGGKDSCYNMMQCVAAGHKIVALANLRPAHTDELDSYMYQTVGHQAIELYADAMELPLYRRTIQGSSLDTSRNYSETEGDEVEDLYQLLYLVKVGFISRRIYGFFFSSLFFLPHHLTVISNRGPCYMITGLSLFSLHTFPQARPLSALHVRRRCSHSSQ</sequence>
<name>A0A3B3V0Q2_9TELE</name>
<dbReference type="GeneTree" id="ENSGT00420000029820"/>
<evidence type="ECO:0000313" key="1">
    <source>
        <dbReference type="Ensembl" id="ENSPLAP00000018643.1"/>
    </source>
</evidence>
<dbReference type="Ensembl" id="ENSPLAT00000028191.1">
    <property type="protein sequence ID" value="ENSPLAP00000018643.1"/>
    <property type="gene ID" value="ENSPLAG00000023329.1"/>
</dbReference>
<keyword evidence="2" id="KW-1185">Reference proteome</keyword>
<dbReference type="Proteomes" id="UP000261500">
    <property type="component" value="Unplaced"/>
</dbReference>